<keyword evidence="2" id="KW-1185">Reference proteome</keyword>
<sequence length="242" mass="26656">MDVWPIPRGPDGKSTYASLTMAHGGALPHMHGSHGSKLALVAWCLMPTLCVPGATVHELLDTLAENGNPSYTKHGAIGQTSRVSIFKGLNIKANRSLNNFIMHKDIAKDIHKLSGQESRVWRRLATLIRNVLNAASHMAPPGNYGSLPLPKDSATMTYSERKFIPSLIPETEGFLMPFKHRTPNTCIVLRFLCVRSRAETESLHATDQLPNSYLHAPIQTLRTYGSIGALSFYYPLPDSDLN</sequence>
<organism evidence="1 2">
    <name type="scientific">Canavalia gladiata</name>
    <name type="common">Sword bean</name>
    <name type="synonym">Dolichos gladiatus</name>
    <dbReference type="NCBI Taxonomy" id="3824"/>
    <lineage>
        <taxon>Eukaryota</taxon>
        <taxon>Viridiplantae</taxon>
        <taxon>Streptophyta</taxon>
        <taxon>Embryophyta</taxon>
        <taxon>Tracheophyta</taxon>
        <taxon>Spermatophyta</taxon>
        <taxon>Magnoliopsida</taxon>
        <taxon>eudicotyledons</taxon>
        <taxon>Gunneridae</taxon>
        <taxon>Pentapetalae</taxon>
        <taxon>rosids</taxon>
        <taxon>fabids</taxon>
        <taxon>Fabales</taxon>
        <taxon>Fabaceae</taxon>
        <taxon>Papilionoideae</taxon>
        <taxon>50 kb inversion clade</taxon>
        <taxon>NPAAA clade</taxon>
        <taxon>indigoferoid/millettioid clade</taxon>
        <taxon>Phaseoleae</taxon>
        <taxon>Canavalia</taxon>
    </lineage>
</organism>
<protein>
    <submittedName>
        <fullName evidence="1">Uncharacterized protein</fullName>
    </submittedName>
</protein>
<evidence type="ECO:0000313" key="1">
    <source>
        <dbReference type="EMBL" id="KAK7321050.1"/>
    </source>
</evidence>
<dbReference type="EMBL" id="JAYMYQ010000007">
    <property type="protein sequence ID" value="KAK7321050.1"/>
    <property type="molecule type" value="Genomic_DNA"/>
</dbReference>
<proteinExistence type="predicted"/>
<accession>A0AAN9Q1P0</accession>
<reference evidence="1 2" key="1">
    <citation type="submission" date="2024-01" db="EMBL/GenBank/DDBJ databases">
        <title>The genomes of 5 underutilized Papilionoideae crops provide insights into root nodulation and disease resistanc.</title>
        <authorList>
            <person name="Jiang F."/>
        </authorList>
    </citation>
    <scope>NUCLEOTIDE SEQUENCE [LARGE SCALE GENOMIC DNA]</scope>
    <source>
        <strain evidence="1">LVBAO_FW01</strain>
        <tissue evidence="1">Leaves</tissue>
    </source>
</reference>
<name>A0AAN9Q1P0_CANGL</name>
<gene>
    <name evidence="1" type="ORF">VNO77_31186</name>
</gene>
<dbReference type="AlphaFoldDB" id="A0AAN9Q1P0"/>
<evidence type="ECO:0000313" key="2">
    <source>
        <dbReference type="Proteomes" id="UP001367508"/>
    </source>
</evidence>
<dbReference type="Proteomes" id="UP001367508">
    <property type="component" value="Unassembled WGS sequence"/>
</dbReference>
<comment type="caution">
    <text evidence="1">The sequence shown here is derived from an EMBL/GenBank/DDBJ whole genome shotgun (WGS) entry which is preliminary data.</text>
</comment>